<dbReference type="Pfam" id="PF02990">
    <property type="entry name" value="EMP70"/>
    <property type="match status" value="1"/>
</dbReference>
<keyword evidence="6 7" id="KW-0472">Membrane</keyword>
<evidence type="ECO:0000256" key="7">
    <source>
        <dbReference type="SAM" id="Phobius"/>
    </source>
</evidence>
<evidence type="ECO:0000256" key="4">
    <source>
        <dbReference type="ARBA" id="ARBA00022729"/>
    </source>
</evidence>
<feature type="transmembrane region" description="Helical" evidence="7">
    <location>
        <begin position="96"/>
        <end position="117"/>
    </location>
</feature>
<keyword evidence="9" id="KW-1185">Reference proteome</keyword>
<dbReference type="STRING" id="62062.ENSHHUP00000001269"/>
<accession>A0A4W5JNH4</accession>
<dbReference type="GO" id="GO:0016020">
    <property type="term" value="C:membrane"/>
    <property type="evidence" value="ECO:0007669"/>
    <property type="project" value="UniProtKB-SubCell"/>
</dbReference>
<dbReference type="Proteomes" id="UP000314982">
    <property type="component" value="Unassembled WGS sequence"/>
</dbReference>
<protein>
    <submittedName>
        <fullName evidence="8">Uncharacterized protein</fullName>
    </submittedName>
</protein>
<evidence type="ECO:0000256" key="3">
    <source>
        <dbReference type="ARBA" id="ARBA00022692"/>
    </source>
</evidence>
<dbReference type="AlphaFoldDB" id="A0A4W5JNH4"/>
<keyword evidence="5 7" id="KW-1133">Transmembrane helix</keyword>
<organism evidence="8 9">
    <name type="scientific">Hucho hucho</name>
    <name type="common">huchen</name>
    <dbReference type="NCBI Taxonomy" id="62062"/>
    <lineage>
        <taxon>Eukaryota</taxon>
        <taxon>Metazoa</taxon>
        <taxon>Chordata</taxon>
        <taxon>Craniata</taxon>
        <taxon>Vertebrata</taxon>
        <taxon>Euteleostomi</taxon>
        <taxon>Actinopterygii</taxon>
        <taxon>Neopterygii</taxon>
        <taxon>Teleostei</taxon>
        <taxon>Protacanthopterygii</taxon>
        <taxon>Salmoniformes</taxon>
        <taxon>Salmonidae</taxon>
        <taxon>Salmoninae</taxon>
        <taxon>Hucho</taxon>
    </lineage>
</organism>
<comment type="similarity">
    <text evidence="2">Belongs to the nonaspanin (TM9SF) (TC 9.A.2) family.</text>
</comment>
<reference evidence="8" key="3">
    <citation type="submission" date="2025-09" db="UniProtKB">
        <authorList>
            <consortium name="Ensembl"/>
        </authorList>
    </citation>
    <scope>IDENTIFICATION</scope>
</reference>
<evidence type="ECO:0000256" key="2">
    <source>
        <dbReference type="ARBA" id="ARBA00005227"/>
    </source>
</evidence>
<evidence type="ECO:0000313" key="8">
    <source>
        <dbReference type="Ensembl" id="ENSHHUP00000001269.1"/>
    </source>
</evidence>
<reference evidence="9" key="1">
    <citation type="submission" date="2018-06" db="EMBL/GenBank/DDBJ databases">
        <title>Genome assembly of Danube salmon.</title>
        <authorList>
            <person name="Macqueen D.J."/>
            <person name="Gundappa M.K."/>
        </authorList>
    </citation>
    <scope>NUCLEOTIDE SEQUENCE [LARGE SCALE GENOMIC DNA]</scope>
</reference>
<keyword evidence="3 7" id="KW-0812">Transmembrane</keyword>
<evidence type="ECO:0000313" key="9">
    <source>
        <dbReference type="Proteomes" id="UP000314982"/>
    </source>
</evidence>
<evidence type="ECO:0000256" key="5">
    <source>
        <dbReference type="ARBA" id="ARBA00022989"/>
    </source>
</evidence>
<reference evidence="8" key="2">
    <citation type="submission" date="2025-08" db="UniProtKB">
        <authorList>
            <consortium name="Ensembl"/>
        </authorList>
    </citation>
    <scope>IDENTIFICATION</scope>
</reference>
<proteinExistence type="inferred from homology"/>
<name>A0A4W5JNH4_9TELE</name>
<evidence type="ECO:0000256" key="1">
    <source>
        <dbReference type="ARBA" id="ARBA00004141"/>
    </source>
</evidence>
<comment type="subcellular location">
    <subcellularLocation>
        <location evidence="1">Membrane</location>
        <topology evidence="1">Multi-pass membrane protein</topology>
    </subcellularLocation>
</comment>
<evidence type="ECO:0000256" key="6">
    <source>
        <dbReference type="ARBA" id="ARBA00023136"/>
    </source>
</evidence>
<dbReference type="InterPro" id="IPR004240">
    <property type="entry name" value="EMP70"/>
</dbReference>
<feature type="transmembrane region" description="Helical" evidence="7">
    <location>
        <begin position="66"/>
        <end position="84"/>
    </location>
</feature>
<keyword evidence="4" id="KW-0732">Signal</keyword>
<dbReference type="Ensembl" id="ENSHHUT00000001301.1">
    <property type="protein sequence ID" value="ENSHHUP00000001269.1"/>
    <property type="gene ID" value="ENSHHUG00000000857.1"/>
</dbReference>
<sequence>MNIPSSPSPCLESSWGHPSLRLHLHPALLHPQKHLVWVPVPGVHHFPHHLVLGHHPATSTCVKRTYWWWPSFLTSLFMAVYLFVYDVHYFFSKLQIISAATTIHYFTMIMVLIFFLFTRESTTEPHYTRLGFCRGAQINGVS</sequence>